<name>A0AAN8VRJ1_9MAGN</name>
<dbReference type="GO" id="GO:0050567">
    <property type="term" value="F:glutaminyl-tRNA synthase (glutamine-hydrolyzing) activity"/>
    <property type="evidence" value="ECO:0007669"/>
    <property type="project" value="TreeGrafter"/>
</dbReference>
<keyword evidence="5" id="KW-0472">Membrane</keyword>
<dbReference type="AlphaFoldDB" id="A0AAN8VRJ1"/>
<dbReference type="SUPFAM" id="SSF55931">
    <property type="entry name" value="Glutamine synthetase/guanido kinase"/>
    <property type="match status" value="1"/>
</dbReference>
<dbReference type="Proteomes" id="UP001370490">
    <property type="component" value="Unassembled WGS sequence"/>
</dbReference>
<dbReference type="GO" id="GO:0070681">
    <property type="term" value="P:glutaminyl-tRNAGln biosynthesis via transamidation"/>
    <property type="evidence" value="ECO:0007669"/>
    <property type="project" value="TreeGrafter"/>
</dbReference>
<evidence type="ECO:0000256" key="2">
    <source>
        <dbReference type="ARBA" id="ARBA00022741"/>
    </source>
</evidence>
<dbReference type="InterPro" id="IPR006075">
    <property type="entry name" value="Asn/Gln-tRNA_Trfase_suB/E_cat"/>
</dbReference>
<evidence type="ECO:0000313" key="7">
    <source>
        <dbReference type="EMBL" id="KAK6934761.1"/>
    </source>
</evidence>
<keyword evidence="2" id="KW-0547">Nucleotide-binding</keyword>
<dbReference type="InterPro" id="IPR014746">
    <property type="entry name" value="Gln_synth/guanido_kin_cat_dom"/>
</dbReference>
<evidence type="ECO:0000256" key="1">
    <source>
        <dbReference type="ARBA" id="ARBA00022598"/>
    </source>
</evidence>
<feature type="transmembrane region" description="Helical" evidence="5">
    <location>
        <begin position="6"/>
        <end position="33"/>
    </location>
</feature>
<sequence length="117" mass="13097">MYNLTLVKFFIVVLSIIAPNQTLLGLLGALLVLNIKVIEYEKPKCDIPIASGGHIDVNLPVEFGSGHRKRFGITSVHMEDDVGKLFHLGNLICYYYHHPFLHVNLNRAGVPLFEIVS</sequence>
<keyword evidence="4" id="KW-0648">Protein biosynthesis</keyword>
<dbReference type="PANTHER" id="PTHR11659:SF0">
    <property type="entry name" value="GLUTAMYL-TRNA(GLN) AMIDOTRANSFERASE SUBUNIT B, MITOCHONDRIAL"/>
    <property type="match status" value="1"/>
</dbReference>
<gene>
    <name evidence="7" type="ORF">RJ641_034916</name>
</gene>
<organism evidence="7 8">
    <name type="scientific">Dillenia turbinata</name>
    <dbReference type="NCBI Taxonomy" id="194707"/>
    <lineage>
        <taxon>Eukaryota</taxon>
        <taxon>Viridiplantae</taxon>
        <taxon>Streptophyta</taxon>
        <taxon>Embryophyta</taxon>
        <taxon>Tracheophyta</taxon>
        <taxon>Spermatophyta</taxon>
        <taxon>Magnoliopsida</taxon>
        <taxon>eudicotyledons</taxon>
        <taxon>Gunneridae</taxon>
        <taxon>Pentapetalae</taxon>
        <taxon>Dilleniales</taxon>
        <taxon>Dilleniaceae</taxon>
        <taxon>Dillenia</taxon>
    </lineage>
</organism>
<reference evidence="7 8" key="1">
    <citation type="submission" date="2023-12" db="EMBL/GenBank/DDBJ databases">
        <title>A high-quality genome assembly for Dillenia turbinata (Dilleniales).</title>
        <authorList>
            <person name="Chanderbali A."/>
        </authorList>
    </citation>
    <scope>NUCLEOTIDE SEQUENCE [LARGE SCALE GENOMIC DNA]</scope>
    <source>
        <strain evidence="7">LSX21</strain>
        <tissue evidence="7">Leaf</tissue>
    </source>
</reference>
<dbReference type="PANTHER" id="PTHR11659">
    <property type="entry name" value="GLUTAMYL-TRNA GLN AMIDOTRANSFERASE SUBUNIT B MITOCHONDRIAL AND PROKARYOTIC PET112-RELATED"/>
    <property type="match status" value="1"/>
</dbReference>
<keyword evidence="5" id="KW-0812">Transmembrane</keyword>
<keyword evidence="8" id="KW-1185">Reference proteome</keyword>
<keyword evidence="3" id="KW-0067">ATP-binding</keyword>
<dbReference type="Pfam" id="PF02934">
    <property type="entry name" value="GatB_N"/>
    <property type="match status" value="1"/>
</dbReference>
<dbReference type="GO" id="GO:0006412">
    <property type="term" value="P:translation"/>
    <property type="evidence" value="ECO:0007669"/>
    <property type="project" value="UniProtKB-KW"/>
</dbReference>
<comment type="caution">
    <text evidence="7">The sequence shown here is derived from an EMBL/GenBank/DDBJ whole genome shotgun (WGS) entry which is preliminary data.</text>
</comment>
<protein>
    <submittedName>
        <fullName evidence="7">Aspartyl/Glutamyl-tRNA(Gln) amidotransferase, subunit B/E, catalytic</fullName>
    </submittedName>
</protein>
<accession>A0AAN8VRJ1</accession>
<evidence type="ECO:0000256" key="3">
    <source>
        <dbReference type="ARBA" id="ARBA00022840"/>
    </source>
</evidence>
<keyword evidence="5" id="KW-1133">Transmembrane helix</keyword>
<evidence type="ECO:0000256" key="4">
    <source>
        <dbReference type="ARBA" id="ARBA00022917"/>
    </source>
</evidence>
<dbReference type="EMBL" id="JBAMMX010000008">
    <property type="protein sequence ID" value="KAK6934761.1"/>
    <property type="molecule type" value="Genomic_DNA"/>
</dbReference>
<feature type="domain" description="Aspartyl/Glutamyl-tRNA(Gln) amidotransferase subunit B/E catalytic" evidence="6">
    <location>
        <begin position="41"/>
        <end position="117"/>
    </location>
</feature>
<proteinExistence type="predicted"/>
<evidence type="ECO:0000256" key="5">
    <source>
        <dbReference type="SAM" id="Phobius"/>
    </source>
</evidence>
<keyword evidence="1" id="KW-0436">Ligase</keyword>
<evidence type="ECO:0000259" key="6">
    <source>
        <dbReference type="Pfam" id="PF02934"/>
    </source>
</evidence>
<evidence type="ECO:0000313" key="8">
    <source>
        <dbReference type="Proteomes" id="UP001370490"/>
    </source>
</evidence>
<dbReference type="GO" id="GO:0005524">
    <property type="term" value="F:ATP binding"/>
    <property type="evidence" value="ECO:0007669"/>
    <property type="project" value="UniProtKB-KW"/>
</dbReference>
<dbReference type="InterPro" id="IPR017959">
    <property type="entry name" value="Asn/Gln-tRNA_amidoTrfase_suB/E"/>
</dbReference>